<evidence type="ECO:0000313" key="8">
    <source>
        <dbReference type="Proteomes" id="UP000033740"/>
    </source>
</evidence>
<sequence>MYRQTNGGQHVTTDFDAADLTRMLGDWSHPGAPVSKQLAVGLSELIASSALPTGTRLPSQRDLAQILGLARGTVGQAYDQLALDGYIDLQPGSRARVRGGAAVLKTTARLRSFSDRADVLDLSSGSLPGLPAVAAAYTSLTAADIEPLVAGDGYDPMGILPLRQAIADDLSARGTPTSPDDLLITSGSQQAVWLCAQLLVTAGDVALLEEPSYRGAIEALGNMGARLIGVPVRQDGVDTEILLHHIERMRPRLVYLQPTAHNPTGATLPIEKRRALARALAAHEVTVVEDLSSADLLFDSSPPPTLATVVGSAARVLTIGTASKLWWGGMRVGWIRGEPAVLRRLSEIRKAVDLAGAPVDQLVAARLTAHAEAARAERRRELRTGRDLLLSALHERLPSWSYVTPSGGTGLWIDTGIDSLGLAEAARKVGVRIVAGPAFSVTGGMRTHIRLPFGQSSQVTHAATALLADAFRAVRSRGAAGQAR</sequence>
<dbReference type="PROSITE" id="PS50949">
    <property type="entry name" value="HTH_GNTR"/>
    <property type="match status" value="1"/>
</dbReference>
<keyword evidence="3" id="KW-0805">Transcription regulation</keyword>
<dbReference type="InterPro" id="IPR000524">
    <property type="entry name" value="Tscrpt_reg_HTH_GntR"/>
</dbReference>
<organism evidence="7 8">
    <name type="scientific">Microbacterium azadirachtae</name>
    <dbReference type="NCBI Taxonomy" id="582680"/>
    <lineage>
        <taxon>Bacteria</taxon>
        <taxon>Bacillati</taxon>
        <taxon>Actinomycetota</taxon>
        <taxon>Actinomycetes</taxon>
        <taxon>Micrococcales</taxon>
        <taxon>Microbacteriaceae</taxon>
        <taxon>Microbacterium</taxon>
    </lineage>
</organism>
<keyword evidence="7" id="KW-0808">Transferase</keyword>
<gene>
    <name evidence="7" type="primary">lysN</name>
    <name evidence="7" type="ORF">RS86_02636</name>
</gene>
<dbReference type="PANTHER" id="PTHR46577">
    <property type="entry name" value="HTH-TYPE TRANSCRIPTIONAL REGULATORY PROTEIN GABR"/>
    <property type="match status" value="1"/>
</dbReference>
<reference evidence="7 8" key="1">
    <citation type="submission" date="2015-02" db="EMBL/GenBank/DDBJ databases">
        <title>Draft genome sequences of ten Microbacterium spp. with emphasis on heavy metal contaminated environments.</title>
        <authorList>
            <person name="Corretto E."/>
        </authorList>
    </citation>
    <scope>NUCLEOTIDE SEQUENCE [LARGE SCALE GENOMIC DNA]</scope>
    <source>
        <strain evidence="7 8">ARN176</strain>
    </source>
</reference>
<dbReference type="InterPro" id="IPR015421">
    <property type="entry name" value="PyrdxlP-dep_Trfase_major"/>
</dbReference>
<dbReference type="STRING" id="582680.RS86_02636"/>
<dbReference type="SMART" id="SM00345">
    <property type="entry name" value="HTH_GNTR"/>
    <property type="match status" value="1"/>
</dbReference>
<keyword evidence="8" id="KW-1185">Reference proteome</keyword>
<name>A0A0F0LG09_9MICO</name>
<dbReference type="EC" id="2.6.1.39" evidence="7"/>
<proteinExistence type="inferred from homology"/>
<evidence type="ECO:0000259" key="6">
    <source>
        <dbReference type="PROSITE" id="PS50949"/>
    </source>
</evidence>
<dbReference type="SUPFAM" id="SSF46785">
    <property type="entry name" value="Winged helix' DNA-binding domain"/>
    <property type="match status" value="1"/>
</dbReference>
<comment type="similarity">
    <text evidence="1">In the C-terminal section; belongs to the class-I pyridoxal-phosphate-dependent aminotransferase family.</text>
</comment>
<comment type="caution">
    <text evidence="7">The sequence shown here is derived from an EMBL/GenBank/DDBJ whole genome shotgun (WGS) entry which is preliminary data.</text>
</comment>
<evidence type="ECO:0000256" key="4">
    <source>
        <dbReference type="ARBA" id="ARBA00023125"/>
    </source>
</evidence>
<evidence type="ECO:0000256" key="1">
    <source>
        <dbReference type="ARBA" id="ARBA00005384"/>
    </source>
</evidence>
<dbReference type="InterPro" id="IPR036388">
    <property type="entry name" value="WH-like_DNA-bd_sf"/>
</dbReference>
<dbReference type="GO" id="GO:0030170">
    <property type="term" value="F:pyridoxal phosphate binding"/>
    <property type="evidence" value="ECO:0007669"/>
    <property type="project" value="InterPro"/>
</dbReference>
<keyword evidence="2" id="KW-0663">Pyridoxal phosphate</keyword>
<evidence type="ECO:0000256" key="2">
    <source>
        <dbReference type="ARBA" id="ARBA00022898"/>
    </source>
</evidence>
<dbReference type="InterPro" id="IPR051446">
    <property type="entry name" value="HTH_trans_reg/aminotransferase"/>
</dbReference>
<dbReference type="PRINTS" id="PR00035">
    <property type="entry name" value="HTHGNTR"/>
</dbReference>
<protein>
    <submittedName>
        <fullName evidence="7">2-aminoadipate transaminase</fullName>
        <ecNumber evidence="7">2.6.1.39</ecNumber>
    </submittedName>
</protein>
<dbReference type="Gene3D" id="3.40.640.10">
    <property type="entry name" value="Type I PLP-dependent aspartate aminotransferase-like (Major domain)"/>
    <property type="match status" value="1"/>
</dbReference>
<dbReference type="InterPro" id="IPR036390">
    <property type="entry name" value="WH_DNA-bd_sf"/>
</dbReference>
<keyword evidence="4" id="KW-0238">DNA-binding</keyword>
<dbReference type="InterPro" id="IPR015424">
    <property type="entry name" value="PyrdxlP-dep_Trfase"/>
</dbReference>
<dbReference type="Pfam" id="PF00392">
    <property type="entry name" value="GntR"/>
    <property type="match status" value="1"/>
</dbReference>
<dbReference type="GO" id="GO:0047536">
    <property type="term" value="F:2-aminoadipate transaminase activity"/>
    <property type="evidence" value="ECO:0007669"/>
    <property type="project" value="UniProtKB-EC"/>
</dbReference>
<dbReference type="PATRIC" id="fig|582680.6.peg.2706"/>
<dbReference type="Proteomes" id="UP000033740">
    <property type="component" value="Unassembled WGS sequence"/>
</dbReference>
<evidence type="ECO:0000256" key="5">
    <source>
        <dbReference type="ARBA" id="ARBA00023163"/>
    </source>
</evidence>
<keyword evidence="5" id="KW-0804">Transcription</keyword>
<dbReference type="EMBL" id="JYIX01000037">
    <property type="protein sequence ID" value="KJL32167.1"/>
    <property type="molecule type" value="Genomic_DNA"/>
</dbReference>
<dbReference type="Pfam" id="PF00155">
    <property type="entry name" value="Aminotran_1_2"/>
    <property type="match status" value="1"/>
</dbReference>
<dbReference type="CDD" id="cd07377">
    <property type="entry name" value="WHTH_GntR"/>
    <property type="match status" value="1"/>
</dbReference>
<dbReference type="CDD" id="cd00609">
    <property type="entry name" value="AAT_like"/>
    <property type="match status" value="1"/>
</dbReference>
<dbReference type="GO" id="GO:0003677">
    <property type="term" value="F:DNA binding"/>
    <property type="evidence" value="ECO:0007669"/>
    <property type="project" value="UniProtKB-KW"/>
</dbReference>
<keyword evidence="7" id="KW-0032">Aminotransferase</keyword>
<dbReference type="PANTHER" id="PTHR46577:SF1">
    <property type="entry name" value="HTH-TYPE TRANSCRIPTIONAL REGULATORY PROTEIN GABR"/>
    <property type="match status" value="1"/>
</dbReference>
<dbReference type="AlphaFoldDB" id="A0A0F0LG09"/>
<dbReference type="SUPFAM" id="SSF53383">
    <property type="entry name" value="PLP-dependent transferases"/>
    <property type="match status" value="1"/>
</dbReference>
<dbReference type="GO" id="GO:0003700">
    <property type="term" value="F:DNA-binding transcription factor activity"/>
    <property type="evidence" value="ECO:0007669"/>
    <property type="project" value="InterPro"/>
</dbReference>
<feature type="domain" description="HTH gntR-type" evidence="6">
    <location>
        <begin position="32"/>
        <end position="100"/>
    </location>
</feature>
<dbReference type="InterPro" id="IPR004839">
    <property type="entry name" value="Aminotransferase_I/II_large"/>
</dbReference>
<evidence type="ECO:0000256" key="3">
    <source>
        <dbReference type="ARBA" id="ARBA00023015"/>
    </source>
</evidence>
<dbReference type="Gene3D" id="1.10.10.10">
    <property type="entry name" value="Winged helix-like DNA-binding domain superfamily/Winged helix DNA-binding domain"/>
    <property type="match status" value="1"/>
</dbReference>
<accession>A0A0F0LG09</accession>
<evidence type="ECO:0000313" key="7">
    <source>
        <dbReference type="EMBL" id="KJL32167.1"/>
    </source>
</evidence>